<dbReference type="Gene3D" id="3.40.50.11200">
    <property type="match status" value="1"/>
</dbReference>
<dbReference type="InterPro" id="IPR015032">
    <property type="entry name" value="ThsB__TIR-like_domain"/>
</dbReference>
<proteinExistence type="predicted"/>
<protein>
    <recommendedName>
        <fullName evidence="1">Thoeris protein ThsB TIR-like domain-containing protein</fullName>
    </recommendedName>
</protein>
<reference evidence="2 3" key="1">
    <citation type="submission" date="2016-08" db="EMBL/GenBank/DDBJ databases">
        <authorList>
            <person name="Seilhamer J.J."/>
        </authorList>
    </citation>
    <scope>NUCLEOTIDE SEQUENCE [LARGE SCALE GENOMIC DNA]</scope>
    <source>
        <strain evidence="2 3">SDA_GO95</strain>
    </source>
</reference>
<name>A0A1G4EIL6_BACMY</name>
<dbReference type="Pfam" id="PF08937">
    <property type="entry name" value="ThsB_TIR"/>
    <property type="match status" value="1"/>
</dbReference>
<sequence>MAYRNKTYICFDGDEDMHYYRLITAWKARDGKEFNFHNAHDLYPMQKSKLDDNDEAYIKSKLHQRFLNTKCLIVLVGQKTKNLYRYVRWEIDVALQLDISILVVNLNKKNGIDRTLCPAILREELALHIPYSRDAIVRGIDNWPNRHKIHRKQQDTGPYRYTDLDHS</sequence>
<dbReference type="AlphaFoldDB" id="A0A1G4EIL6"/>
<feature type="domain" description="Thoeris protein ThsB TIR-like" evidence="1">
    <location>
        <begin position="8"/>
        <end position="110"/>
    </location>
</feature>
<accession>A0A1G4EIL6</accession>
<dbReference type="RefSeq" id="WP_016103718.1">
    <property type="nucleotide sequence ID" value="NZ_FMAK01000035.1"/>
</dbReference>
<organism evidence="2 3">
    <name type="scientific">Bacillus mycoides</name>
    <dbReference type="NCBI Taxonomy" id="1405"/>
    <lineage>
        <taxon>Bacteria</taxon>
        <taxon>Bacillati</taxon>
        <taxon>Bacillota</taxon>
        <taxon>Bacilli</taxon>
        <taxon>Bacillales</taxon>
        <taxon>Bacillaceae</taxon>
        <taxon>Bacillus</taxon>
        <taxon>Bacillus cereus group</taxon>
    </lineage>
</organism>
<dbReference type="EMBL" id="FMAK01000035">
    <property type="protein sequence ID" value="SCB68925.1"/>
    <property type="molecule type" value="Genomic_DNA"/>
</dbReference>
<evidence type="ECO:0000313" key="3">
    <source>
        <dbReference type="Proteomes" id="UP000195696"/>
    </source>
</evidence>
<evidence type="ECO:0000313" key="2">
    <source>
        <dbReference type="EMBL" id="SCB68925.1"/>
    </source>
</evidence>
<dbReference type="Proteomes" id="UP000195696">
    <property type="component" value="Unassembled WGS sequence"/>
</dbReference>
<gene>
    <name evidence="2" type="ORF">BWGO95_03074</name>
</gene>
<evidence type="ECO:0000259" key="1">
    <source>
        <dbReference type="Pfam" id="PF08937"/>
    </source>
</evidence>